<dbReference type="Gene3D" id="3.30.9.10">
    <property type="entry name" value="D-Amino Acid Oxidase, subunit A, domain 2"/>
    <property type="match status" value="1"/>
</dbReference>
<evidence type="ECO:0000256" key="1">
    <source>
        <dbReference type="ARBA" id="ARBA00023002"/>
    </source>
</evidence>
<dbReference type="Gene3D" id="3.50.50.60">
    <property type="entry name" value="FAD/NAD(P)-binding domain"/>
    <property type="match status" value="1"/>
</dbReference>
<comment type="caution">
    <text evidence="4">The sequence shown here is derived from an EMBL/GenBank/DDBJ whole genome shotgun (WGS) entry which is preliminary data.</text>
</comment>
<dbReference type="RefSeq" id="WP_159964210.1">
    <property type="nucleotide sequence ID" value="NZ_APKE01000010.1"/>
</dbReference>
<dbReference type="EC" id="1.4.3.-" evidence="4"/>
<gene>
    <name evidence="4" type="ORF">PMES_00796</name>
</gene>
<dbReference type="PANTHER" id="PTHR13847:SF281">
    <property type="entry name" value="FAD DEPENDENT OXIDOREDUCTASE DOMAIN-CONTAINING PROTEIN"/>
    <property type="match status" value="1"/>
</dbReference>
<dbReference type="AlphaFoldDB" id="A0A921NUP1"/>
<dbReference type="EMBL" id="APKE01000010">
    <property type="protein sequence ID" value="KAF0676999.1"/>
    <property type="molecule type" value="Genomic_DNA"/>
</dbReference>
<keyword evidence="1 4" id="KW-0560">Oxidoreductase</keyword>
<dbReference type="Proteomes" id="UP000698242">
    <property type="component" value="Unassembled WGS sequence"/>
</dbReference>
<proteinExistence type="predicted"/>
<reference evidence="4" key="1">
    <citation type="submission" date="2013-03" db="EMBL/GenBank/DDBJ databases">
        <title>Genome Sequence of the Profundibacterium mesophilum strain KAUST100406-0324T from Red Sea, a novel genus in the family Rhodobacteraceae.</title>
        <authorList>
            <person name="Essack M."/>
            <person name="Alam I."/>
            <person name="Lafi F."/>
            <person name="Alawi W."/>
            <person name="Kamanu F."/>
            <person name="Al-Suwailem A."/>
            <person name="Lee O.O."/>
            <person name="Xu Y."/>
            <person name="Bajic V."/>
            <person name="Qian P.-Y."/>
            <person name="Archer J."/>
        </authorList>
    </citation>
    <scope>NUCLEOTIDE SEQUENCE</scope>
    <source>
        <strain evidence="4">KAUST100406-0324</strain>
    </source>
</reference>
<dbReference type="PANTHER" id="PTHR13847">
    <property type="entry name" value="SARCOSINE DEHYDROGENASE-RELATED"/>
    <property type="match status" value="1"/>
</dbReference>
<accession>A0A921NUP1</accession>
<dbReference type="GO" id="GO:0016491">
    <property type="term" value="F:oxidoreductase activity"/>
    <property type="evidence" value="ECO:0007669"/>
    <property type="project" value="UniProtKB-KW"/>
</dbReference>
<dbReference type="SUPFAM" id="SSF51905">
    <property type="entry name" value="FAD/NAD(P)-binding domain"/>
    <property type="match status" value="1"/>
</dbReference>
<dbReference type="GO" id="GO:0005737">
    <property type="term" value="C:cytoplasm"/>
    <property type="evidence" value="ECO:0007669"/>
    <property type="project" value="TreeGrafter"/>
</dbReference>
<organism evidence="4 5">
    <name type="scientific">Profundibacterium mesophilum KAUST100406-0324</name>
    <dbReference type="NCBI Taxonomy" id="1037889"/>
    <lineage>
        <taxon>Bacteria</taxon>
        <taxon>Pseudomonadati</taxon>
        <taxon>Pseudomonadota</taxon>
        <taxon>Alphaproteobacteria</taxon>
        <taxon>Rhodobacterales</taxon>
        <taxon>Roseobacteraceae</taxon>
        <taxon>Profundibacterium</taxon>
    </lineage>
</organism>
<dbReference type="OrthoDB" id="9806601at2"/>
<evidence type="ECO:0000313" key="5">
    <source>
        <dbReference type="Proteomes" id="UP000698242"/>
    </source>
</evidence>
<dbReference type="Pfam" id="PF01266">
    <property type="entry name" value="DAO"/>
    <property type="match status" value="1"/>
</dbReference>
<protein>
    <submittedName>
        <fullName evidence="4">Oxidoreductase</fullName>
        <ecNumber evidence="4">1.4.3.-</ecNumber>
    </submittedName>
</protein>
<feature type="compositionally biased region" description="Low complexity" evidence="2">
    <location>
        <begin position="14"/>
        <end position="23"/>
    </location>
</feature>
<dbReference type="InterPro" id="IPR036188">
    <property type="entry name" value="FAD/NAD-bd_sf"/>
</dbReference>
<feature type="region of interest" description="Disordered" evidence="2">
    <location>
        <begin position="1"/>
        <end position="30"/>
    </location>
</feature>
<dbReference type="InterPro" id="IPR006076">
    <property type="entry name" value="FAD-dep_OxRdtase"/>
</dbReference>
<evidence type="ECO:0000256" key="2">
    <source>
        <dbReference type="SAM" id="MobiDB-lite"/>
    </source>
</evidence>
<sequence>MDLLSLNEDEGDGAPSLYAASAPRPAPRPALGGDAQADLCIIGAGFTGLSAALHAARRGAKVIVLEARHAGFGASGRNGGQIGSGLRAGQEQLEATYGPEVAMRLWRMSCDAIHLTRELAARHAPDAEQGGGVAMMATSARSRDAACRAAEHLARHYGHEQIECLSRDAARELLGTDAAHGAVLDHMAGHLHPLRFARGLAAGAEAAGAVLHEGTRALKVRPGPRPAVETAQGTVQARMVIVAANGYLGDLVPEAARRVMPIVSYMGATPPLGARLPLARPIAVHDDRFVVNYWRANPQGRLIFGGGESYGYRHVRDIGAKLRAPLARLYPELRDVPFTHVWGGTLAITRSRLPLILRPAQGVLHAGGYSGHGVALSVLAGRILAREADAPDPDFELLSRLGAKPFPGGPTLRQPLLALAMGWHALRDRVGV</sequence>
<evidence type="ECO:0000259" key="3">
    <source>
        <dbReference type="Pfam" id="PF01266"/>
    </source>
</evidence>
<keyword evidence="5" id="KW-1185">Reference proteome</keyword>
<evidence type="ECO:0000313" key="4">
    <source>
        <dbReference type="EMBL" id="KAF0676999.1"/>
    </source>
</evidence>
<feature type="domain" description="FAD dependent oxidoreductase" evidence="3">
    <location>
        <begin position="38"/>
        <end position="386"/>
    </location>
</feature>
<name>A0A921NUP1_9RHOB</name>